<evidence type="ECO:0000313" key="4">
    <source>
        <dbReference type="Proteomes" id="UP001140949"/>
    </source>
</evidence>
<dbReference type="Proteomes" id="UP001140949">
    <property type="component" value="Unassembled WGS sequence"/>
</dbReference>
<keyword evidence="4" id="KW-1185">Reference proteome</keyword>
<comment type="caution">
    <text evidence="3">The sequence shown here is derived from an EMBL/GenBank/DDBJ whole genome shotgun (WGS) entry which is preliminary data.</text>
</comment>
<dbReference type="EMBL" id="JANAVB010019798">
    <property type="protein sequence ID" value="KAJ6828045.1"/>
    <property type="molecule type" value="Genomic_DNA"/>
</dbReference>
<reference evidence="3" key="1">
    <citation type="journal article" date="2023" name="GigaByte">
        <title>Genome assembly of the bearded iris, Iris pallida Lam.</title>
        <authorList>
            <person name="Bruccoleri R.E."/>
            <person name="Oakeley E.J."/>
            <person name="Faust A.M.E."/>
            <person name="Altorfer M."/>
            <person name="Dessus-Babus S."/>
            <person name="Burckhardt D."/>
            <person name="Oertli M."/>
            <person name="Naumann U."/>
            <person name="Petersen F."/>
            <person name="Wong J."/>
        </authorList>
    </citation>
    <scope>NUCLEOTIDE SEQUENCE</scope>
    <source>
        <strain evidence="3">GSM-AAB239-AS_SAM_17_03QT</strain>
    </source>
</reference>
<sequence>MADRSGSRRRTRRSGFNSRRIGRPALVLACRGRRLRRWHADAAEQRSQRLSREEERTEAGGTRRRRLIEVSGAWVSVVILGGNVGILSWLAPTREAGGRWWLRCRL</sequence>
<evidence type="ECO:0000256" key="1">
    <source>
        <dbReference type="SAM" id="MobiDB-lite"/>
    </source>
</evidence>
<keyword evidence="2" id="KW-1133">Transmembrane helix</keyword>
<feature type="transmembrane region" description="Helical" evidence="2">
    <location>
        <begin position="73"/>
        <end position="91"/>
    </location>
</feature>
<evidence type="ECO:0000256" key="2">
    <source>
        <dbReference type="SAM" id="Phobius"/>
    </source>
</evidence>
<protein>
    <submittedName>
        <fullName evidence="3">Cytochrome P450 superfamily protein isoform X4</fullName>
    </submittedName>
</protein>
<reference evidence="3" key="2">
    <citation type="submission" date="2023-04" db="EMBL/GenBank/DDBJ databases">
        <authorList>
            <person name="Bruccoleri R.E."/>
            <person name="Oakeley E.J."/>
            <person name="Faust A.-M."/>
            <person name="Dessus-Babus S."/>
            <person name="Altorfer M."/>
            <person name="Burckhardt D."/>
            <person name="Oertli M."/>
            <person name="Naumann U."/>
            <person name="Petersen F."/>
            <person name="Wong J."/>
        </authorList>
    </citation>
    <scope>NUCLEOTIDE SEQUENCE</scope>
    <source>
        <strain evidence="3">GSM-AAB239-AS_SAM_17_03QT</strain>
        <tissue evidence="3">Leaf</tissue>
    </source>
</reference>
<proteinExistence type="predicted"/>
<keyword evidence="2" id="KW-0812">Transmembrane</keyword>
<accession>A0AAX6GIC3</accession>
<name>A0AAX6GIC3_IRIPA</name>
<dbReference type="AlphaFoldDB" id="A0AAX6GIC3"/>
<evidence type="ECO:0000313" key="3">
    <source>
        <dbReference type="EMBL" id="KAJ6828045.1"/>
    </source>
</evidence>
<organism evidence="3 4">
    <name type="scientific">Iris pallida</name>
    <name type="common">Sweet iris</name>
    <dbReference type="NCBI Taxonomy" id="29817"/>
    <lineage>
        <taxon>Eukaryota</taxon>
        <taxon>Viridiplantae</taxon>
        <taxon>Streptophyta</taxon>
        <taxon>Embryophyta</taxon>
        <taxon>Tracheophyta</taxon>
        <taxon>Spermatophyta</taxon>
        <taxon>Magnoliopsida</taxon>
        <taxon>Liliopsida</taxon>
        <taxon>Asparagales</taxon>
        <taxon>Iridaceae</taxon>
        <taxon>Iridoideae</taxon>
        <taxon>Irideae</taxon>
        <taxon>Iris</taxon>
    </lineage>
</organism>
<feature type="compositionally biased region" description="Basic and acidic residues" evidence="1">
    <location>
        <begin position="40"/>
        <end position="58"/>
    </location>
</feature>
<feature type="region of interest" description="Disordered" evidence="1">
    <location>
        <begin position="40"/>
        <end position="63"/>
    </location>
</feature>
<keyword evidence="2" id="KW-0472">Membrane</keyword>
<gene>
    <name evidence="3" type="ORF">M6B38_364745</name>
</gene>